<feature type="binding site" evidence="13">
    <location>
        <position position="187"/>
    </location>
    <ligand>
        <name>NADP(+)</name>
        <dbReference type="ChEBI" id="CHEBI:58349"/>
    </ligand>
</feature>
<dbReference type="InterPro" id="IPR057326">
    <property type="entry name" value="KR_dom"/>
</dbReference>
<feature type="active site" description="Proton acceptor" evidence="12">
    <location>
        <position position="154"/>
    </location>
</feature>
<feature type="domain" description="Ketoreductase" evidence="15">
    <location>
        <begin position="5"/>
        <end position="185"/>
    </location>
</feature>
<evidence type="ECO:0000256" key="2">
    <source>
        <dbReference type="ARBA" id="ARBA00005194"/>
    </source>
</evidence>
<sequence>MLEGKTAIVTGGSRGIGRAIAITLASKGADVAIFYAGNQVAAEETVQQVQHLGRNALAFQVDVTDANAVDQGIKEIHTAWGKIDILVNNAGITRDNLSLRIKEEDWDSVIDTNLKGVFLCTKAVSRLMMRKKTGRIINISSVVGVMGNAGQANYSAAKAGILGLTKSIAREFAGRGITVNAVAPGFIQTDMTEALSEQQQQEIFKQIPLGYFGKPEDVAELVSFLASDGARYITGQTIHIDGGMVMS</sequence>
<evidence type="ECO:0000256" key="1">
    <source>
        <dbReference type="ARBA" id="ARBA00002607"/>
    </source>
</evidence>
<keyword evidence="6 14" id="KW-0276">Fatty acid metabolism</keyword>
<evidence type="ECO:0000256" key="6">
    <source>
        <dbReference type="ARBA" id="ARBA00022832"/>
    </source>
</evidence>
<evidence type="ECO:0000256" key="14">
    <source>
        <dbReference type="RuleBase" id="RU366074"/>
    </source>
</evidence>
<dbReference type="PROSITE" id="PS00061">
    <property type="entry name" value="ADH_SHORT"/>
    <property type="match status" value="1"/>
</dbReference>
<evidence type="ECO:0000256" key="5">
    <source>
        <dbReference type="ARBA" id="ARBA00022516"/>
    </source>
</evidence>
<gene>
    <name evidence="16" type="ORF">SAMN05444392_10219</name>
</gene>
<dbReference type="CDD" id="cd05333">
    <property type="entry name" value="BKR_SDR_c"/>
    <property type="match status" value="1"/>
</dbReference>
<dbReference type="NCBIfam" id="NF009466">
    <property type="entry name" value="PRK12826.1-2"/>
    <property type="match status" value="1"/>
</dbReference>
<dbReference type="Pfam" id="PF13561">
    <property type="entry name" value="adh_short_C2"/>
    <property type="match status" value="1"/>
</dbReference>
<proteinExistence type="inferred from homology"/>
<dbReference type="SUPFAM" id="SSF51735">
    <property type="entry name" value="NAD(P)-binding Rossmann-fold domains"/>
    <property type="match status" value="1"/>
</dbReference>
<dbReference type="NCBIfam" id="TIGR01830">
    <property type="entry name" value="3oxo_ACP_reduc"/>
    <property type="match status" value="1"/>
</dbReference>
<keyword evidence="7 13" id="KW-0521">NADP</keyword>
<dbReference type="PRINTS" id="PR00081">
    <property type="entry name" value="GDHRDH"/>
</dbReference>
<keyword evidence="8 14" id="KW-0560">Oxidoreductase</keyword>
<accession>A0A1M4UTK7</accession>
<feature type="binding site" evidence="13">
    <location>
        <position position="89"/>
    </location>
    <ligand>
        <name>NADP(+)</name>
        <dbReference type="ChEBI" id="CHEBI:58349"/>
    </ligand>
</feature>
<dbReference type="InterPro" id="IPR002347">
    <property type="entry name" value="SDR_fam"/>
</dbReference>
<dbReference type="PANTHER" id="PTHR42879:SF2">
    <property type="entry name" value="3-OXOACYL-[ACYL-CARRIER-PROTEIN] REDUCTASE FABG"/>
    <property type="match status" value="1"/>
</dbReference>
<dbReference type="PANTHER" id="PTHR42879">
    <property type="entry name" value="3-OXOACYL-(ACYL-CARRIER-PROTEIN) REDUCTASE"/>
    <property type="match status" value="1"/>
</dbReference>
<feature type="binding site" evidence="13">
    <location>
        <begin position="11"/>
        <end position="14"/>
    </location>
    <ligand>
        <name>NADP(+)</name>
        <dbReference type="ChEBI" id="CHEBI:58349"/>
    </ligand>
</feature>
<evidence type="ECO:0000256" key="4">
    <source>
        <dbReference type="ARBA" id="ARBA00011881"/>
    </source>
</evidence>
<keyword evidence="5 14" id="KW-0444">Lipid biosynthesis</keyword>
<evidence type="ECO:0000313" key="16">
    <source>
        <dbReference type="EMBL" id="SHE59998.1"/>
    </source>
</evidence>
<evidence type="ECO:0000256" key="10">
    <source>
        <dbReference type="ARBA" id="ARBA00023160"/>
    </source>
</evidence>
<keyword evidence="17" id="KW-1185">Reference proteome</keyword>
<dbReference type="EMBL" id="FQVL01000002">
    <property type="protein sequence ID" value="SHE59998.1"/>
    <property type="molecule type" value="Genomic_DNA"/>
</dbReference>
<evidence type="ECO:0000256" key="8">
    <source>
        <dbReference type="ARBA" id="ARBA00023002"/>
    </source>
</evidence>
<protein>
    <recommendedName>
        <fullName evidence="14">3-oxoacyl-[acyl-carrier-protein] reductase</fullName>
        <ecNumber evidence="14">1.1.1.100</ecNumber>
    </recommendedName>
</protein>
<dbReference type="STRING" id="112248.SAMN05444392_10219"/>
<dbReference type="GO" id="GO:0004316">
    <property type="term" value="F:3-oxoacyl-[acyl-carrier-protein] reductase (NADPH) activity"/>
    <property type="evidence" value="ECO:0007669"/>
    <property type="project" value="UniProtKB-UniRule"/>
</dbReference>
<evidence type="ECO:0000259" key="15">
    <source>
        <dbReference type="SMART" id="SM00822"/>
    </source>
</evidence>
<dbReference type="InterPro" id="IPR020904">
    <property type="entry name" value="Sc_DH/Rdtase_CS"/>
</dbReference>
<evidence type="ECO:0000313" key="17">
    <source>
        <dbReference type="Proteomes" id="UP000184476"/>
    </source>
</evidence>
<evidence type="ECO:0000256" key="7">
    <source>
        <dbReference type="ARBA" id="ARBA00022857"/>
    </source>
</evidence>
<dbReference type="FunFam" id="3.40.50.720:FF:000037">
    <property type="entry name" value="3-oxoacyl-[acyl-carrier-protein] reductase FabG"/>
    <property type="match status" value="1"/>
</dbReference>
<dbReference type="PRINTS" id="PR00080">
    <property type="entry name" value="SDRFAMILY"/>
</dbReference>
<dbReference type="InterPro" id="IPR050259">
    <property type="entry name" value="SDR"/>
</dbReference>
<dbReference type="EC" id="1.1.1.100" evidence="14"/>
<reference evidence="16 17" key="1">
    <citation type="submission" date="2016-11" db="EMBL/GenBank/DDBJ databases">
        <authorList>
            <person name="Jaros S."/>
            <person name="Januszkiewicz K."/>
            <person name="Wedrychowicz H."/>
        </authorList>
    </citation>
    <scope>NUCLEOTIDE SEQUENCE [LARGE SCALE GENOMIC DNA]</scope>
    <source>
        <strain evidence="16 17">DSM 44666</strain>
    </source>
</reference>
<keyword evidence="10 14" id="KW-0275">Fatty acid biosynthesis</keyword>
<dbReference type="Proteomes" id="UP000184476">
    <property type="component" value="Unassembled WGS sequence"/>
</dbReference>
<feature type="binding site" evidence="13">
    <location>
        <begin position="154"/>
        <end position="158"/>
    </location>
    <ligand>
        <name>NADP(+)</name>
        <dbReference type="ChEBI" id="CHEBI:58349"/>
    </ligand>
</feature>
<dbReference type="InterPro" id="IPR036291">
    <property type="entry name" value="NAD(P)-bd_dom_sf"/>
</dbReference>
<dbReference type="GO" id="GO:0051287">
    <property type="term" value="F:NAD binding"/>
    <property type="evidence" value="ECO:0007669"/>
    <property type="project" value="UniProtKB-UniRule"/>
</dbReference>
<dbReference type="InterPro" id="IPR011284">
    <property type="entry name" value="3oxo_ACP_reduc"/>
</dbReference>
<dbReference type="GO" id="GO:0006633">
    <property type="term" value="P:fatty acid biosynthetic process"/>
    <property type="evidence" value="ECO:0007669"/>
    <property type="project" value="UniProtKB-UniPathway"/>
</dbReference>
<comment type="function">
    <text evidence="1 14">Catalyzes the NADPH-dependent reduction of beta-ketoacyl-ACP substrates to beta-hydroxyacyl-ACP products, the first reductive step in the elongation cycle of fatty acid biosynthesis.</text>
</comment>
<dbReference type="AlphaFoldDB" id="A0A1M4UTK7"/>
<dbReference type="UniPathway" id="UPA00094"/>
<evidence type="ECO:0000256" key="11">
    <source>
        <dbReference type="ARBA" id="ARBA00048508"/>
    </source>
</evidence>
<evidence type="ECO:0000256" key="9">
    <source>
        <dbReference type="ARBA" id="ARBA00023098"/>
    </source>
</evidence>
<dbReference type="NCBIfam" id="NF004197">
    <property type="entry name" value="PRK05653.1-1"/>
    <property type="match status" value="1"/>
</dbReference>
<comment type="catalytic activity">
    <reaction evidence="11 14">
        <text>a (3R)-hydroxyacyl-[ACP] + NADP(+) = a 3-oxoacyl-[ACP] + NADPH + H(+)</text>
        <dbReference type="Rhea" id="RHEA:17397"/>
        <dbReference type="Rhea" id="RHEA-COMP:9916"/>
        <dbReference type="Rhea" id="RHEA-COMP:9945"/>
        <dbReference type="ChEBI" id="CHEBI:15378"/>
        <dbReference type="ChEBI" id="CHEBI:57783"/>
        <dbReference type="ChEBI" id="CHEBI:58349"/>
        <dbReference type="ChEBI" id="CHEBI:78776"/>
        <dbReference type="ChEBI" id="CHEBI:78827"/>
        <dbReference type="EC" id="1.1.1.100"/>
    </reaction>
</comment>
<evidence type="ECO:0000256" key="12">
    <source>
        <dbReference type="PIRSR" id="PIRSR611284-1"/>
    </source>
</evidence>
<comment type="subunit">
    <text evidence="4 14">Homotetramer.</text>
</comment>
<evidence type="ECO:0000256" key="13">
    <source>
        <dbReference type="PIRSR" id="PIRSR611284-2"/>
    </source>
</evidence>
<dbReference type="SMART" id="SM00822">
    <property type="entry name" value="PKS_KR"/>
    <property type="match status" value="1"/>
</dbReference>
<dbReference type="OrthoDB" id="9803333at2"/>
<dbReference type="Gene3D" id="3.40.50.720">
    <property type="entry name" value="NAD(P)-binding Rossmann-like Domain"/>
    <property type="match status" value="1"/>
</dbReference>
<organism evidence="16 17">
    <name type="scientific">Seinonella peptonophila</name>
    <dbReference type="NCBI Taxonomy" id="112248"/>
    <lineage>
        <taxon>Bacteria</taxon>
        <taxon>Bacillati</taxon>
        <taxon>Bacillota</taxon>
        <taxon>Bacilli</taxon>
        <taxon>Bacillales</taxon>
        <taxon>Thermoactinomycetaceae</taxon>
        <taxon>Seinonella</taxon>
    </lineage>
</organism>
<name>A0A1M4UTK7_9BACL</name>
<comment type="pathway">
    <text evidence="2 14">Lipid metabolism; fatty acid biosynthesis.</text>
</comment>
<comment type="similarity">
    <text evidence="3 14">Belongs to the short-chain dehydrogenases/reductases (SDR) family.</text>
</comment>
<keyword evidence="9 14" id="KW-0443">Lipid metabolism</keyword>
<dbReference type="RefSeq" id="WP_073152955.1">
    <property type="nucleotide sequence ID" value="NZ_FQVL01000002.1"/>
</dbReference>
<dbReference type="NCBIfam" id="NF005559">
    <property type="entry name" value="PRK07231.1"/>
    <property type="match status" value="1"/>
</dbReference>
<evidence type="ECO:0000256" key="3">
    <source>
        <dbReference type="ARBA" id="ARBA00006484"/>
    </source>
</evidence>